<sequence length="139" mass="15706">MLPEHPTLSRVMRIQPLPNEKPAPGFSWGDYEDVHDADGEDDGWGVVKTKRQTRPKHELPLAEKAPEALTKKQRQNLKKRETQKAEKTAAEAERLAALAQHKRQLGRIHMIEQSQSGKKGKTSGGMKPVVDERGKLVWE</sequence>
<protein>
    <submittedName>
        <fullName evidence="2">Uncharacterized protein</fullName>
    </submittedName>
</protein>
<evidence type="ECO:0000313" key="2">
    <source>
        <dbReference type="EMBL" id="KAF9444086.1"/>
    </source>
</evidence>
<feature type="region of interest" description="Disordered" evidence="1">
    <location>
        <begin position="1"/>
        <end position="88"/>
    </location>
</feature>
<feature type="non-terminal residue" evidence="2">
    <location>
        <position position="1"/>
    </location>
</feature>
<dbReference type="EMBL" id="MU151406">
    <property type="protein sequence ID" value="KAF9444086.1"/>
    <property type="molecule type" value="Genomic_DNA"/>
</dbReference>
<feature type="compositionally biased region" description="Basic and acidic residues" evidence="1">
    <location>
        <begin position="78"/>
        <end position="88"/>
    </location>
</feature>
<organism evidence="2 3">
    <name type="scientific">Macrolepiota fuliginosa MF-IS2</name>
    <dbReference type="NCBI Taxonomy" id="1400762"/>
    <lineage>
        <taxon>Eukaryota</taxon>
        <taxon>Fungi</taxon>
        <taxon>Dikarya</taxon>
        <taxon>Basidiomycota</taxon>
        <taxon>Agaricomycotina</taxon>
        <taxon>Agaricomycetes</taxon>
        <taxon>Agaricomycetidae</taxon>
        <taxon>Agaricales</taxon>
        <taxon>Agaricineae</taxon>
        <taxon>Agaricaceae</taxon>
        <taxon>Macrolepiota</taxon>
    </lineage>
</organism>
<feature type="region of interest" description="Disordered" evidence="1">
    <location>
        <begin position="102"/>
        <end position="139"/>
    </location>
</feature>
<evidence type="ECO:0000256" key="1">
    <source>
        <dbReference type="SAM" id="MobiDB-lite"/>
    </source>
</evidence>
<dbReference type="AlphaFoldDB" id="A0A9P5X666"/>
<name>A0A9P5X666_9AGAR</name>
<keyword evidence="3" id="KW-1185">Reference proteome</keyword>
<feature type="compositionally biased region" description="Basic and acidic residues" evidence="1">
    <location>
        <begin position="55"/>
        <end position="70"/>
    </location>
</feature>
<dbReference type="Proteomes" id="UP000807342">
    <property type="component" value="Unassembled WGS sequence"/>
</dbReference>
<proteinExistence type="predicted"/>
<evidence type="ECO:0000313" key="3">
    <source>
        <dbReference type="Proteomes" id="UP000807342"/>
    </source>
</evidence>
<gene>
    <name evidence="2" type="ORF">P691DRAFT_807902</name>
</gene>
<feature type="compositionally biased region" description="Basic and acidic residues" evidence="1">
    <location>
        <begin position="129"/>
        <end position="139"/>
    </location>
</feature>
<comment type="caution">
    <text evidence="2">The sequence shown here is derived from an EMBL/GenBank/DDBJ whole genome shotgun (WGS) entry which is preliminary data.</text>
</comment>
<reference evidence="2" key="1">
    <citation type="submission" date="2020-11" db="EMBL/GenBank/DDBJ databases">
        <authorList>
            <consortium name="DOE Joint Genome Institute"/>
            <person name="Ahrendt S."/>
            <person name="Riley R."/>
            <person name="Andreopoulos W."/>
            <person name="Labutti K."/>
            <person name="Pangilinan J."/>
            <person name="Ruiz-Duenas F.J."/>
            <person name="Barrasa J.M."/>
            <person name="Sanchez-Garcia M."/>
            <person name="Camarero S."/>
            <person name="Miyauchi S."/>
            <person name="Serrano A."/>
            <person name="Linde D."/>
            <person name="Babiker R."/>
            <person name="Drula E."/>
            <person name="Ayuso-Fernandez I."/>
            <person name="Pacheco R."/>
            <person name="Padilla G."/>
            <person name="Ferreira P."/>
            <person name="Barriuso J."/>
            <person name="Kellner H."/>
            <person name="Castanera R."/>
            <person name="Alfaro M."/>
            <person name="Ramirez L."/>
            <person name="Pisabarro A.G."/>
            <person name="Kuo A."/>
            <person name="Tritt A."/>
            <person name="Lipzen A."/>
            <person name="He G."/>
            <person name="Yan M."/>
            <person name="Ng V."/>
            <person name="Cullen D."/>
            <person name="Martin F."/>
            <person name="Rosso M.-N."/>
            <person name="Henrissat B."/>
            <person name="Hibbett D."/>
            <person name="Martinez A.T."/>
            <person name="Grigoriev I.V."/>
        </authorList>
    </citation>
    <scope>NUCLEOTIDE SEQUENCE</scope>
    <source>
        <strain evidence="2">MF-IS2</strain>
    </source>
</reference>
<dbReference type="OrthoDB" id="2564465at2759"/>
<accession>A0A9P5X666</accession>